<dbReference type="GO" id="GO:0019363">
    <property type="term" value="P:pyridine nucleotide biosynthetic process"/>
    <property type="evidence" value="ECO:0007669"/>
    <property type="project" value="UniProtKB-KW"/>
</dbReference>
<organism evidence="10 11">
    <name type="scientific">Salmonella enterica I</name>
    <dbReference type="NCBI Taxonomy" id="59201"/>
    <lineage>
        <taxon>Bacteria</taxon>
        <taxon>Pseudomonadati</taxon>
        <taxon>Pseudomonadota</taxon>
        <taxon>Gammaproteobacteria</taxon>
        <taxon>Enterobacterales</taxon>
        <taxon>Enterobacteriaceae</taxon>
        <taxon>Salmonella</taxon>
    </lineage>
</organism>
<keyword evidence="4 10" id="KW-0378">Hydrolase</keyword>
<dbReference type="NCBIfam" id="NF008623">
    <property type="entry name" value="PRK11609.1"/>
    <property type="match status" value="1"/>
</dbReference>
<dbReference type="SUPFAM" id="SSF52499">
    <property type="entry name" value="Isochorismatase-like hydrolases"/>
    <property type="match status" value="1"/>
</dbReference>
<evidence type="ECO:0000256" key="2">
    <source>
        <dbReference type="ARBA" id="ARBA00022642"/>
    </source>
</evidence>
<sequence length="232" mass="26087">MTNRALLLVDLQNDFCAGGALAVAEGDSTIDIANALIDWCQPRQIPVLASQDWHPAQHGSFASQHQAEPYSQGKLDGLPQTLWPDHCVQHTDGAALHPLLNQHAIDACIFKGENPLIDSYSAFFDNEHRQKTTLDTWLREHDVTELIVMGLATDYCVKFTVLDALELGYAVNVITDGCRGVNIHRRIAHTRLWRWRRQARRCIRWQTGKRRRARLSPGSGAGIVSGQYITQR</sequence>
<evidence type="ECO:0000259" key="9">
    <source>
        <dbReference type="Pfam" id="PF00857"/>
    </source>
</evidence>
<dbReference type="GO" id="GO:0046872">
    <property type="term" value="F:metal ion binding"/>
    <property type="evidence" value="ECO:0007669"/>
    <property type="project" value="UniProtKB-KW"/>
</dbReference>
<dbReference type="PANTHER" id="PTHR11080">
    <property type="entry name" value="PYRAZINAMIDASE/NICOTINAMIDASE"/>
    <property type="match status" value="1"/>
</dbReference>
<evidence type="ECO:0000256" key="8">
    <source>
        <dbReference type="ARBA" id="ARBA00072277"/>
    </source>
</evidence>
<feature type="domain" description="Isochorismatase-like" evidence="9">
    <location>
        <begin position="5"/>
        <end position="182"/>
    </location>
</feature>
<reference evidence="10 11" key="1">
    <citation type="submission" date="2018-12" db="EMBL/GenBank/DDBJ databases">
        <authorList>
            <consortium name="Pathogen Informatics"/>
        </authorList>
    </citation>
    <scope>NUCLEOTIDE SEQUENCE [LARGE SCALE GENOMIC DNA]</scope>
    <source>
        <strain evidence="10 11">NCTC8272</strain>
    </source>
</reference>
<evidence type="ECO:0000256" key="7">
    <source>
        <dbReference type="ARBA" id="ARBA00043224"/>
    </source>
</evidence>
<accession>A0A447PE10</accession>
<evidence type="ECO:0000256" key="1">
    <source>
        <dbReference type="ARBA" id="ARBA00006336"/>
    </source>
</evidence>
<dbReference type="AlphaFoldDB" id="A0A447PE10"/>
<dbReference type="Proteomes" id="UP000277214">
    <property type="component" value="Chromosome 1"/>
</dbReference>
<evidence type="ECO:0000256" key="3">
    <source>
        <dbReference type="ARBA" id="ARBA00022723"/>
    </source>
</evidence>
<protein>
    <recommendedName>
        <fullName evidence="8">Nicotinamidase</fullName>
        <ecNumber evidence="6">3.5.1.19</ecNumber>
    </recommendedName>
    <alternativeName>
        <fullName evidence="7">Nicotinamide deamidase</fullName>
    </alternativeName>
</protein>
<evidence type="ECO:0000313" key="10">
    <source>
        <dbReference type="EMBL" id="VEA35469.1"/>
    </source>
</evidence>
<dbReference type="FunFam" id="3.40.50.850:FF:000006">
    <property type="entry name" value="Bifunctional pyrazinamidase/nicotinamidase"/>
    <property type="match status" value="1"/>
</dbReference>
<keyword evidence="2" id="KW-0662">Pyridine nucleotide biosynthesis</keyword>
<dbReference type="Pfam" id="PF00857">
    <property type="entry name" value="Isochorismatase"/>
    <property type="match status" value="1"/>
</dbReference>
<dbReference type="CDD" id="cd01011">
    <property type="entry name" value="nicotinamidase"/>
    <property type="match status" value="1"/>
</dbReference>
<dbReference type="PANTHER" id="PTHR11080:SF2">
    <property type="entry name" value="LD05707P"/>
    <property type="match status" value="1"/>
</dbReference>
<dbReference type="InterPro" id="IPR052347">
    <property type="entry name" value="Isochorismatase_Nicotinamidase"/>
</dbReference>
<keyword evidence="3" id="KW-0479">Metal-binding</keyword>
<dbReference type="Gene3D" id="3.40.50.850">
    <property type="entry name" value="Isochorismatase-like"/>
    <property type="match status" value="1"/>
</dbReference>
<evidence type="ECO:0000256" key="4">
    <source>
        <dbReference type="ARBA" id="ARBA00022801"/>
    </source>
</evidence>
<dbReference type="EMBL" id="LR134149">
    <property type="protein sequence ID" value="VEA35469.1"/>
    <property type="molecule type" value="Genomic_DNA"/>
</dbReference>
<dbReference type="InterPro" id="IPR036380">
    <property type="entry name" value="Isochorismatase-like_sf"/>
</dbReference>
<gene>
    <name evidence="10" type="primary">pncA</name>
    <name evidence="10" type="ORF">NCTC8272_01806</name>
</gene>
<name>A0A447PE10_SALET</name>
<dbReference type="EC" id="3.5.1.19" evidence="6"/>
<proteinExistence type="inferred from homology"/>
<comment type="similarity">
    <text evidence="1">Belongs to the isochorismatase family.</text>
</comment>
<dbReference type="InterPro" id="IPR000868">
    <property type="entry name" value="Isochorismatase-like_dom"/>
</dbReference>
<evidence type="ECO:0000256" key="5">
    <source>
        <dbReference type="ARBA" id="ARBA00037900"/>
    </source>
</evidence>
<dbReference type="GO" id="GO:0008936">
    <property type="term" value="F:nicotinamidase activity"/>
    <property type="evidence" value="ECO:0007669"/>
    <property type="project" value="UniProtKB-EC"/>
</dbReference>
<evidence type="ECO:0000313" key="11">
    <source>
        <dbReference type="Proteomes" id="UP000277214"/>
    </source>
</evidence>
<evidence type="ECO:0000256" key="6">
    <source>
        <dbReference type="ARBA" id="ARBA00039017"/>
    </source>
</evidence>
<comment type="pathway">
    <text evidence="5">Cofactor biosynthesis; nicotinate biosynthesis; nicotinate from nicotinamide: step 1/1.</text>
</comment>